<gene>
    <name evidence="1" type="ORF">ENV75_03275</name>
</gene>
<organism evidence="1">
    <name type="scientific">Thermodesulfovibrio aggregans</name>
    <dbReference type="NCBI Taxonomy" id="86166"/>
    <lineage>
        <taxon>Bacteria</taxon>
        <taxon>Pseudomonadati</taxon>
        <taxon>Nitrospirota</taxon>
        <taxon>Thermodesulfovibrionia</taxon>
        <taxon>Thermodesulfovibrionales</taxon>
        <taxon>Thermodesulfovibrionaceae</taxon>
        <taxon>Thermodesulfovibrio</taxon>
    </lineage>
</organism>
<dbReference type="InterPro" id="IPR011231">
    <property type="entry name" value="Phage_VT1-Sakai_H0018"/>
</dbReference>
<name>A0A7C4EKC6_9BACT</name>
<reference evidence="1" key="1">
    <citation type="journal article" date="2020" name="mSystems">
        <title>Genome- and Community-Level Interaction Insights into Carbon Utilization and Element Cycling Functions of Hydrothermarchaeota in Hydrothermal Sediment.</title>
        <authorList>
            <person name="Zhou Z."/>
            <person name="Liu Y."/>
            <person name="Xu W."/>
            <person name="Pan J."/>
            <person name="Luo Z.H."/>
            <person name="Li M."/>
        </authorList>
    </citation>
    <scope>NUCLEOTIDE SEQUENCE [LARGE SCALE GENOMIC DNA]</scope>
    <source>
        <strain evidence="1">SpSt-788</strain>
    </source>
</reference>
<dbReference type="EMBL" id="DTHO01000031">
    <property type="protein sequence ID" value="HGG99459.1"/>
    <property type="molecule type" value="Genomic_DNA"/>
</dbReference>
<dbReference type="AlphaFoldDB" id="A0A7C4EKC6"/>
<sequence>MKAYNLVLTISVTAASNIPKARFIGFGGGLCAANTKALGVSEADTNQGQQLPVIVYGIALVESGGAISVGDAVTSDANGKAVAAGINPVNGYALDAASGGGEVIRVKLV</sequence>
<proteinExistence type="predicted"/>
<protein>
    <submittedName>
        <fullName evidence="1">DUF2190 family protein</fullName>
    </submittedName>
</protein>
<dbReference type="Pfam" id="PF09956">
    <property type="entry name" value="Phage_cement_2"/>
    <property type="match status" value="1"/>
</dbReference>
<accession>A0A7C4EKC6</accession>
<comment type="caution">
    <text evidence="1">The sequence shown here is derived from an EMBL/GenBank/DDBJ whole genome shotgun (WGS) entry which is preliminary data.</text>
</comment>
<evidence type="ECO:0000313" key="1">
    <source>
        <dbReference type="EMBL" id="HGG99459.1"/>
    </source>
</evidence>